<protein>
    <submittedName>
        <fullName evidence="2">Uncharacterized protein</fullName>
    </submittedName>
</protein>
<keyword evidence="1" id="KW-1185">Reference proteome</keyword>
<proteinExistence type="predicted"/>
<reference evidence="2" key="1">
    <citation type="submission" date="2022-11" db="UniProtKB">
        <authorList>
            <consortium name="WormBaseParasite"/>
        </authorList>
    </citation>
    <scope>IDENTIFICATION</scope>
</reference>
<name>A0A914CGP4_9BILA</name>
<organism evidence="1 2">
    <name type="scientific">Acrobeloides nanus</name>
    <dbReference type="NCBI Taxonomy" id="290746"/>
    <lineage>
        <taxon>Eukaryota</taxon>
        <taxon>Metazoa</taxon>
        <taxon>Ecdysozoa</taxon>
        <taxon>Nematoda</taxon>
        <taxon>Chromadorea</taxon>
        <taxon>Rhabditida</taxon>
        <taxon>Tylenchina</taxon>
        <taxon>Cephalobomorpha</taxon>
        <taxon>Cephaloboidea</taxon>
        <taxon>Cephalobidae</taxon>
        <taxon>Acrobeloides</taxon>
    </lineage>
</organism>
<accession>A0A914CGP4</accession>
<sequence>MYTMTNPARELADMLTGWKNIPPGKNVHMLRTTHTGDLDAWRTQAHAAALLGDVDRFLAAMKSSGQRVDHYLRFMPMWTAAVFVPDRAWGEMAGQAELPLFSQELIDMLYATGDLIDSTELAVPLAAPTRSASMDALDELDSILNSGEISMREPERRYIFELIASCRAVYRESEAFGSVDLLRRVHELLGVLTMLADSLGDDKESAKLAERIRTVARKVIPYASFGTRLAAGTLGAAADVIQITSGLH</sequence>
<dbReference type="WBParaSite" id="ACRNAN_scaffold1049.g15701.t1">
    <property type="protein sequence ID" value="ACRNAN_scaffold1049.g15701.t1"/>
    <property type="gene ID" value="ACRNAN_scaffold1049.g15701"/>
</dbReference>
<dbReference type="AlphaFoldDB" id="A0A914CGP4"/>
<evidence type="ECO:0000313" key="2">
    <source>
        <dbReference type="WBParaSite" id="ACRNAN_scaffold1049.g15701.t1"/>
    </source>
</evidence>
<evidence type="ECO:0000313" key="1">
    <source>
        <dbReference type="Proteomes" id="UP000887540"/>
    </source>
</evidence>
<dbReference type="Proteomes" id="UP000887540">
    <property type="component" value="Unplaced"/>
</dbReference>